<dbReference type="UniPathway" id="UPA00078"/>
<dbReference type="NCBIfam" id="TIGR01738">
    <property type="entry name" value="bioH"/>
    <property type="match status" value="1"/>
</dbReference>
<dbReference type="InterPro" id="IPR010076">
    <property type="entry name" value="BioH"/>
</dbReference>
<protein>
    <recommendedName>
        <fullName evidence="5">Pimeloyl-[acyl-carrier protein] methyl ester esterase</fullName>
        <ecNumber evidence="5">3.1.1.85</ecNumber>
    </recommendedName>
    <alternativeName>
        <fullName evidence="5">Biotin synthesis protein BioH</fullName>
    </alternativeName>
    <alternativeName>
        <fullName evidence="5">Carboxylesterase BioH</fullName>
    </alternativeName>
</protein>
<dbReference type="EMBL" id="LUUI01000152">
    <property type="protein sequence ID" value="OAI10581.1"/>
    <property type="molecule type" value="Genomic_DNA"/>
</dbReference>
<feature type="binding site" evidence="5">
    <location>
        <position position="21"/>
    </location>
    <ligand>
        <name>substrate</name>
    </ligand>
</feature>
<feature type="active site" evidence="5">
    <location>
        <position position="207"/>
    </location>
</feature>
<dbReference type="GO" id="GO:0090499">
    <property type="term" value="F:pimelyl-[acyl-carrier protein] methyl ester esterase activity"/>
    <property type="evidence" value="ECO:0007669"/>
    <property type="project" value="UniProtKB-EC"/>
</dbReference>
<comment type="pathway">
    <text evidence="5">Cofactor biosynthesis; biotin biosynthesis.</text>
</comment>
<dbReference type="Gene3D" id="3.40.50.1820">
    <property type="entry name" value="alpha/beta hydrolase"/>
    <property type="match status" value="1"/>
</dbReference>
<feature type="binding site" evidence="5">
    <location>
        <begin position="143"/>
        <end position="147"/>
    </location>
    <ligand>
        <name>substrate</name>
    </ligand>
</feature>
<evidence type="ECO:0000256" key="2">
    <source>
        <dbReference type="ARBA" id="ARBA00022490"/>
    </source>
</evidence>
<feature type="binding site" evidence="5">
    <location>
        <position position="235"/>
    </location>
    <ligand>
        <name>substrate</name>
    </ligand>
</feature>
<dbReference type="HAMAP" id="MF_01260">
    <property type="entry name" value="Carboxylester"/>
    <property type="match status" value="1"/>
</dbReference>
<feature type="active site" description="Nucleophile" evidence="5">
    <location>
        <position position="82"/>
    </location>
</feature>
<organism evidence="7 8">
    <name type="scientific">Methylomonas lenta</name>
    <dbReference type="NCBI Taxonomy" id="980561"/>
    <lineage>
        <taxon>Bacteria</taxon>
        <taxon>Pseudomonadati</taxon>
        <taxon>Pseudomonadota</taxon>
        <taxon>Gammaproteobacteria</taxon>
        <taxon>Methylococcales</taxon>
        <taxon>Methylococcaceae</taxon>
        <taxon>Methylomonas</taxon>
    </lineage>
</organism>
<accession>A0A177MY86</accession>
<dbReference type="InterPro" id="IPR000073">
    <property type="entry name" value="AB_hydrolase_1"/>
</dbReference>
<dbReference type="GO" id="GO:0009102">
    <property type="term" value="P:biotin biosynthetic process"/>
    <property type="evidence" value="ECO:0007669"/>
    <property type="project" value="UniProtKB-UniRule"/>
</dbReference>
<dbReference type="STRING" id="980561.A1359_16380"/>
<comment type="caution">
    <text evidence="7">The sequence shown here is derived from an EMBL/GenBank/DDBJ whole genome shotgun (WGS) entry which is preliminary data.</text>
</comment>
<reference evidence="7 8" key="1">
    <citation type="submission" date="2016-03" db="EMBL/GenBank/DDBJ databases">
        <authorList>
            <person name="Ploux O."/>
        </authorList>
    </citation>
    <scope>NUCLEOTIDE SEQUENCE [LARGE SCALE GENOMIC DNA]</scope>
    <source>
        <strain evidence="7 8">R-45370</strain>
    </source>
</reference>
<keyword evidence="8" id="KW-1185">Reference proteome</keyword>
<comment type="subcellular location">
    <subcellularLocation>
        <location evidence="5">Cytoplasm</location>
    </subcellularLocation>
</comment>
<evidence type="ECO:0000313" key="8">
    <source>
        <dbReference type="Proteomes" id="UP000078476"/>
    </source>
</evidence>
<dbReference type="RefSeq" id="WP_083960729.1">
    <property type="nucleotide sequence ID" value="NZ_LUUI01000152.1"/>
</dbReference>
<dbReference type="InterPro" id="IPR029058">
    <property type="entry name" value="AB_hydrolase_fold"/>
</dbReference>
<dbReference type="GO" id="GO:0016020">
    <property type="term" value="C:membrane"/>
    <property type="evidence" value="ECO:0007669"/>
    <property type="project" value="TreeGrafter"/>
</dbReference>
<evidence type="ECO:0000256" key="5">
    <source>
        <dbReference type="HAMAP-Rule" id="MF_01260"/>
    </source>
</evidence>
<keyword evidence="2 5" id="KW-0963">Cytoplasm</keyword>
<dbReference type="AlphaFoldDB" id="A0A177MY86"/>
<comment type="subunit">
    <text evidence="5">Monomer.</text>
</comment>
<feature type="domain" description="AB hydrolase-1" evidence="6">
    <location>
        <begin position="14"/>
        <end position="242"/>
    </location>
</feature>
<keyword evidence="1 5" id="KW-0719">Serine esterase</keyword>
<feature type="active site" evidence="5">
    <location>
        <position position="235"/>
    </location>
</feature>
<evidence type="ECO:0000256" key="4">
    <source>
        <dbReference type="ARBA" id="ARBA00022801"/>
    </source>
</evidence>
<evidence type="ECO:0000259" key="6">
    <source>
        <dbReference type="Pfam" id="PF00561"/>
    </source>
</evidence>
<sequence length="253" mass="27713">MTKIHVEVIGQGQPLVMLHGWAMHSGVWRGFAEKLAQHWQVICLDLPGHGHSEVVTPFSLENIGDALLQAIPVQHFILLGWSLGATVAMSMAERHPERVQKLIVLAGNPHFVQADDWPGVKSEVLDAFIELLKTDVQQTLIRFLALQVNGLSHGKALLQSLKLALQACPPPQIATLQAGLDILKNSDLRQFIQENHLPVSLILGDKDTLIPLATSQALQRLNPNIGLHVLEGAGHAPFLSHPQQLQDAINTML</sequence>
<dbReference type="SUPFAM" id="SSF53474">
    <property type="entry name" value="alpha/beta-Hydrolases"/>
    <property type="match status" value="1"/>
</dbReference>
<keyword evidence="4 5" id="KW-0378">Hydrolase</keyword>
<keyword evidence="3 5" id="KW-0093">Biotin biosynthesis</keyword>
<proteinExistence type="inferred from homology"/>
<feature type="binding site" evidence="5">
    <location>
        <begin position="82"/>
        <end position="83"/>
    </location>
    <ligand>
        <name>substrate</name>
    </ligand>
</feature>
<dbReference type="OrthoDB" id="9780744at2"/>
<name>A0A177MY86_9GAMM</name>
<comment type="function">
    <text evidence="5">The physiological role of BioH is to remove the methyl group introduced by BioC when the pimeloyl moiety is complete. It allows to synthesize pimeloyl-ACP via the fatty acid synthetic pathway through the hydrolysis of the ester bonds of pimeloyl-ACP esters.</text>
</comment>
<dbReference type="EC" id="3.1.1.85" evidence="5"/>
<evidence type="ECO:0000256" key="3">
    <source>
        <dbReference type="ARBA" id="ARBA00022756"/>
    </source>
</evidence>
<dbReference type="PANTHER" id="PTHR43798:SF31">
    <property type="entry name" value="AB HYDROLASE SUPERFAMILY PROTEIN YCLE"/>
    <property type="match status" value="1"/>
</dbReference>
<dbReference type="Pfam" id="PF00561">
    <property type="entry name" value="Abhydrolase_1"/>
    <property type="match status" value="1"/>
</dbReference>
<evidence type="ECO:0000256" key="1">
    <source>
        <dbReference type="ARBA" id="ARBA00022487"/>
    </source>
</evidence>
<dbReference type="PRINTS" id="PR00111">
    <property type="entry name" value="ABHYDROLASE"/>
</dbReference>
<dbReference type="PANTHER" id="PTHR43798">
    <property type="entry name" value="MONOACYLGLYCEROL LIPASE"/>
    <property type="match status" value="1"/>
</dbReference>
<dbReference type="GO" id="GO:0005737">
    <property type="term" value="C:cytoplasm"/>
    <property type="evidence" value="ECO:0007669"/>
    <property type="project" value="UniProtKB-SubCell"/>
</dbReference>
<dbReference type="InterPro" id="IPR050266">
    <property type="entry name" value="AB_hydrolase_sf"/>
</dbReference>
<comment type="similarity">
    <text evidence="5">Belongs to the AB hydrolase superfamily. Carboxylesterase BioH family.</text>
</comment>
<gene>
    <name evidence="5" type="primary">bioH</name>
    <name evidence="7" type="ORF">A1359_16380</name>
</gene>
<dbReference type="Proteomes" id="UP000078476">
    <property type="component" value="Unassembled WGS sequence"/>
</dbReference>
<evidence type="ECO:0000313" key="7">
    <source>
        <dbReference type="EMBL" id="OAI10581.1"/>
    </source>
</evidence>
<comment type="catalytic activity">
    <reaction evidence="5">
        <text>6-carboxyhexanoyl-[ACP] methyl ester + H2O = 6-carboxyhexanoyl-[ACP] + methanol + H(+)</text>
        <dbReference type="Rhea" id="RHEA:42700"/>
        <dbReference type="Rhea" id="RHEA-COMP:9955"/>
        <dbReference type="Rhea" id="RHEA-COMP:10186"/>
        <dbReference type="ChEBI" id="CHEBI:15377"/>
        <dbReference type="ChEBI" id="CHEBI:15378"/>
        <dbReference type="ChEBI" id="CHEBI:17790"/>
        <dbReference type="ChEBI" id="CHEBI:78846"/>
        <dbReference type="ChEBI" id="CHEBI:82735"/>
        <dbReference type="EC" id="3.1.1.85"/>
    </reaction>
</comment>